<protein>
    <submittedName>
        <fullName evidence="2">Flavodoxin</fullName>
    </submittedName>
</protein>
<dbReference type="SUPFAM" id="SSF52218">
    <property type="entry name" value="Flavoproteins"/>
    <property type="match status" value="1"/>
</dbReference>
<dbReference type="AlphaFoldDB" id="A0A9D2L0L5"/>
<proteinExistence type="predicted"/>
<dbReference type="InterPro" id="IPR029039">
    <property type="entry name" value="Flavoprotein-like_sf"/>
</dbReference>
<dbReference type="PANTHER" id="PTHR39201">
    <property type="entry name" value="EXPORTED PROTEIN-RELATED"/>
    <property type="match status" value="1"/>
</dbReference>
<dbReference type="PANTHER" id="PTHR39201:SF1">
    <property type="entry name" value="FLAVODOXIN-LIKE DOMAIN-CONTAINING PROTEIN"/>
    <property type="match status" value="1"/>
</dbReference>
<dbReference type="Proteomes" id="UP000886858">
    <property type="component" value="Unassembled WGS sequence"/>
</dbReference>
<feature type="domain" description="Flavodoxin-like" evidence="1">
    <location>
        <begin position="18"/>
        <end position="146"/>
    </location>
</feature>
<dbReference type="EMBL" id="DWYY01000115">
    <property type="protein sequence ID" value="HJA93524.1"/>
    <property type="molecule type" value="Genomic_DNA"/>
</dbReference>
<gene>
    <name evidence="2" type="ORF">H9717_10500</name>
</gene>
<name>A0A9D2L0L5_9FIRM</name>
<accession>A0A9D2L0L5</accession>
<evidence type="ECO:0000259" key="1">
    <source>
        <dbReference type="Pfam" id="PF12682"/>
    </source>
</evidence>
<reference evidence="2" key="2">
    <citation type="submission" date="2021-04" db="EMBL/GenBank/DDBJ databases">
        <authorList>
            <person name="Gilroy R."/>
        </authorList>
    </citation>
    <scope>NUCLEOTIDE SEQUENCE</scope>
    <source>
        <strain evidence="2">CHK179-7159</strain>
    </source>
</reference>
<dbReference type="GO" id="GO:0010181">
    <property type="term" value="F:FMN binding"/>
    <property type="evidence" value="ECO:0007669"/>
    <property type="project" value="InterPro"/>
</dbReference>
<dbReference type="Pfam" id="PF12682">
    <property type="entry name" value="Flavodoxin_4"/>
    <property type="match status" value="1"/>
</dbReference>
<dbReference type="GO" id="GO:0016651">
    <property type="term" value="F:oxidoreductase activity, acting on NAD(P)H"/>
    <property type="evidence" value="ECO:0007669"/>
    <property type="project" value="UniProtKB-ARBA"/>
</dbReference>
<reference evidence="2" key="1">
    <citation type="journal article" date="2021" name="PeerJ">
        <title>Extensive microbial diversity within the chicken gut microbiome revealed by metagenomics and culture.</title>
        <authorList>
            <person name="Gilroy R."/>
            <person name="Ravi A."/>
            <person name="Getino M."/>
            <person name="Pursley I."/>
            <person name="Horton D.L."/>
            <person name="Alikhan N.F."/>
            <person name="Baker D."/>
            <person name="Gharbi K."/>
            <person name="Hall N."/>
            <person name="Watson M."/>
            <person name="Adriaenssens E.M."/>
            <person name="Foster-Nyarko E."/>
            <person name="Jarju S."/>
            <person name="Secka A."/>
            <person name="Antonio M."/>
            <person name="Oren A."/>
            <person name="Chaudhuri R.R."/>
            <person name="La Ragione R."/>
            <person name="Hildebrand F."/>
            <person name="Pallen M.J."/>
        </authorList>
    </citation>
    <scope>NUCLEOTIDE SEQUENCE</scope>
    <source>
        <strain evidence="2">CHK179-7159</strain>
    </source>
</reference>
<evidence type="ECO:0000313" key="3">
    <source>
        <dbReference type="Proteomes" id="UP000886858"/>
    </source>
</evidence>
<evidence type="ECO:0000313" key="2">
    <source>
        <dbReference type="EMBL" id="HJA93524.1"/>
    </source>
</evidence>
<dbReference type="Gene3D" id="3.40.50.360">
    <property type="match status" value="1"/>
</dbReference>
<organism evidence="2 3">
    <name type="scientific">Candidatus Eisenbergiella merdipullorum</name>
    <dbReference type="NCBI Taxonomy" id="2838553"/>
    <lineage>
        <taxon>Bacteria</taxon>
        <taxon>Bacillati</taxon>
        <taxon>Bacillota</taxon>
        <taxon>Clostridia</taxon>
        <taxon>Lachnospirales</taxon>
        <taxon>Lachnospiraceae</taxon>
        <taxon>Eisenbergiella</taxon>
    </lineage>
</organism>
<dbReference type="InterPro" id="IPR008254">
    <property type="entry name" value="Flavodoxin/NO_synth"/>
</dbReference>
<comment type="caution">
    <text evidence="2">The sequence shown here is derived from an EMBL/GenBank/DDBJ whole genome shotgun (WGS) entry which is preliminary data.</text>
</comment>
<sequence>MSKETGRVDETKNLKRSLIVSYSYSGNTHRIAREIKAATSGDWCEVHPWQPYPMAFPELLEQVKREIRSGYYPRLLPGPFTPRFYPVIFVGSPNWCGTIAPPLASWLHGNDLAGKILLPFYSHCGGAAGDFRKEIARLCPKADVREPLGVIDGGGEDLQEILRQWFIRTGMMEDMIAHAG</sequence>